<dbReference type="OrthoDB" id="2735096at2"/>
<evidence type="ECO:0000313" key="3">
    <source>
        <dbReference type="Proteomes" id="UP000188603"/>
    </source>
</evidence>
<sequence length="170" mass="19867">MHVIERKKRYDGTVTEYRCRLVRRREREMVLLYAIPQPFKLNAASWTVHIPAGTYTVAYYWEHLPYNVYHWRTPAGISLGSYFNIVKDTCIAENCVSYTDMIVDVMVMPNGDYAVLDEDELPAPLDVFENGRVKSSVDQLLRHLDEVMRYLYEETDRLIEAGNIKGIVRL</sequence>
<dbReference type="EMBL" id="CP019699">
    <property type="protein sequence ID" value="AQS54879.1"/>
    <property type="molecule type" value="Genomic_DNA"/>
</dbReference>
<proteinExistence type="predicted"/>
<reference evidence="2 3" key="1">
    <citation type="journal article" date="2015" name="Int. J. Syst. Evol. Microbiol.">
        <title>Novibacillus thermophilus gen. nov., sp. nov., a Gram-staining-negative and moderately thermophilic member of the family Thermoactinomycetaceae.</title>
        <authorList>
            <person name="Yang G."/>
            <person name="Chen J."/>
            <person name="Zhou S."/>
        </authorList>
    </citation>
    <scope>NUCLEOTIDE SEQUENCE [LARGE SCALE GENOMIC DNA]</scope>
    <source>
        <strain evidence="2 3">SG-1</strain>
    </source>
</reference>
<protein>
    <recommendedName>
        <fullName evidence="1">DUF402 domain-containing protein</fullName>
    </recommendedName>
</protein>
<dbReference type="STRING" id="1471761.B0W44_02925"/>
<evidence type="ECO:0000259" key="1">
    <source>
        <dbReference type="Pfam" id="PF04167"/>
    </source>
</evidence>
<evidence type="ECO:0000313" key="2">
    <source>
        <dbReference type="EMBL" id="AQS54879.1"/>
    </source>
</evidence>
<dbReference type="InterPro" id="IPR035930">
    <property type="entry name" value="FomD-like_sf"/>
</dbReference>
<dbReference type="SUPFAM" id="SSF159234">
    <property type="entry name" value="FomD-like"/>
    <property type="match status" value="1"/>
</dbReference>
<dbReference type="PANTHER" id="PTHR41271">
    <property type="entry name" value="DUF402 DOMAIN-CONTAINING PROTEIN"/>
    <property type="match status" value="1"/>
</dbReference>
<dbReference type="Proteomes" id="UP000188603">
    <property type="component" value="Chromosome"/>
</dbReference>
<dbReference type="Pfam" id="PF04167">
    <property type="entry name" value="DUF402"/>
    <property type="match status" value="1"/>
</dbReference>
<feature type="domain" description="DUF402" evidence="1">
    <location>
        <begin position="45"/>
        <end position="150"/>
    </location>
</feature>
<organism evidence="2 3">
    <name type="scientific">Novibacillus thermophilus</name>
    <dbReference type="NCBI Taxonomy" id="1471761"/>
    <lineage>
        <taxon>Bacteria</taxon>
        <taxon>Bacillati</taxon>
        <taxon>Bacillota</taxon>
        <taxon>Bacilli</taxon>
        <taxon>Bacillales</taxon>
        <taxon>Thermoactinomycetaceae</taxon>
        <taxon>Novibacillus</taxon>
    </lineage>
</organism>
<dbReference type="AlphaFoldDB" id="A0A1U9K4A8"/>
<name>A0A1U9K4A8_9BACL</name>
<accession>A0A1U9K4A8</accession>
<gene>
    <name evidence="2" type="ORF">B0W44_02925</name>
</gene>
<dbReference type="PANTHER" id="PTHR41271:SF1">
    <property type="entry name" value="DUF402 DOMAIN-CONTAINING PROTEIN"/>
    <property type="match status" value="1"/>
</dbReference>
<keyword evidence="3" id="KW-1185">Reference proteome</keyword>
<dbReference type="KEGG" id="ntr:B0W44_02925"/>
<dbReference type="RefSeq" id="WP_077718696.1">
    <property type="nucleotide sequence ID" value="NZ_CP019699.1"/>
</dbReference>
<dbReference type="Gene3D" id="2.40.380.10">
    <property type="entry name" value="FomD-like"/>
    <property type="match status" value="1"/>
</dbReference>
<dbReference type="InterPro" id="IPR007295">
    <property type="entry name" value="DUF402"/>
</dbReference>